<keyword evidence="2" id="KW-1185">Reference proteome</keyword>
<dbReference type="Gene3D" id="3.40.50.1820">
    <property type="entry name" value="alpha/beta hydrolase"/>
    <property type="match status" value="1"/>
</dbReference>
<dbReference type="Pfam" id="PF06821">
    <property type="entry name" value="Ser_hydrolase"/>
    <property type="match status" value="1"/>
</dbReference>
<dbReference type="AlphaFoldDB" id="D5UZM7"/>
<protein>
    <recommendedName>
        <fullName evidence="3">Serine hydrolase family protein</fullName>
    </recommendedName>
</protein>
<dbReference type="RefSeq" id="WP_013135391.1">
    <property type="nucleotide sequence ID" value="NC_014166.1"/>
</dbReference>
<dbReference type="EMBL" id="CP001999">
    <property type="protein sequence ID" value="ADG93246.1"/>
    <property type="molecule type" value="Genomic_DNA"/>
</dbReference>
<reference evidence="1 2" key="1">
    <citation type="journal article" date="2010" name="Stand. Genomic Sci.">
        <title>Complete genome sequence of Arcobacter nitrofigilis type strain (CI).</title>
        <authorList>
            <person name="Pati A."/>
            <person name="Gronow S."/>
            <person name="Lapidus A."/>
            <person name="Copeland A."/>
            <person name="Glavina Del Rio T."/>
            <person name="Nolan M."/>
            <person name="Lucas S."/>
            <person name="Tice H."/>
            <person name="Cheng J.F."/>
            <person name="Han C."/>
            <person name="Chertkov O."/>
            <person name="Bruce D."/>
            <person name="Tapia R."/>
            <person name="Goodwin L."/>
            <person name="Pitluck S."/>
            <person name="Liolios K."/>
            <person name="Ivanova N."/>
            <person name="Mavromatis K."/>
            <person name="Chen A."/>
            <person name="Palaniappan K."/>
            <person name="Land M."/>
            <person name="Hauser L."/>
            <person name="Chang Y.J."/>
            <person name="Jeffries C.D."/>
            <person name="Detter J.C."/>
            <person name="Rohde M."/>
            <person name="Goker M."/>
            <person name="Bristow J."/>
            <person name="Eisen J.A."/>
            <person name="Markowitz V."/>
            <person name="Hugenholtz P."/>
            <person name="Klenk H.P."/>
            <person name="Kyrpides N.C."/>
        </authorList>
    </citation>
    <scope>NUCLEOTIDE SEQUENCE [LARGE SCALE GENOMIC DNA]</scope>
    <source>
        <strain evidence="2">ATCC 33309 / DSM 7299 / CCUG 15893 / LMG 7604 / NCTC 12251 / CI</strain>
    </source>
</reference>
<sequence>MSNLIKNVYIIHGYGASAEHHWFPWLKKELEKKDTNVVILNLPAPNSPNSNEWSNALKEQIKIIDKNSYFIAHSLGCISLLKFLEALPNSTKIGGYILVSGFNAPLFILKELDAFLKPTIDYEKLKNISSNRVVISSKDDSIVPFNLSNNLSNSLDAKLLVEEKGGHFLETDGFEEFPLVLNEFNKFLNE</sequence>
<organism evidence="1 2">
    <name type="scientific">Arcobacter nitrofigilis (strain ATCC 33309 / DSM 7299 / CCUG 15893 / LMG 7604 / NCTC 12251 / CI)</name>
    <name type="common">Campylobacter nitrofigilis</name>
    <dbReference type="NCBI Taxonomy" id="572480"/>
    <lineage>
        <taxon>Bacteria</taxon>
        <taxon>Pseudomonadati</taxon>
        <taxon>Campylobacterota</taxon>
        <taxon>Epsilonproteobacteria</taxon>
        <taxon>Campylobacterales</taxon>
        <taxon>Arcobacteraceae</taxon>
        <taxon>Arcobacter</taxon>
    </lineage>
</organism>
<dbReference type="Proteomes" id="UP000000939">
    <property type="component" value="Chromosome"/>
</dbReference>
<dbReference type="InterPro" id="IPR029058">
    <property type="entry name" value="AB_hydrolase_fold"/>
</dbReference>
<name>D5UZM7_ARCNC</name>
<evidence type="ECO:0000313" key="2">
    <source>
        <dbReference type="Proteomes" id="UP000000939"/>
    </source>
</evidence>
<dbReference type="HOGENOM" id="CLU_088863_3_0_7"/>
<dbReference type="GO" id="GO:0016787">
    <property type="term" value="F:hydrolase activity"/>
    <property type="evidence" value="ECO:0007669"/>
    <property type="project" value="InterPro"/>
</dbReference>
<gene>
    <name evidence="1" type="ordered locus">Arnit_1592</name>
</gene>
<accession>D5UZM7</accession>
<dbReference type="SUPFAM" id="SSF53474">
    <property type="entry name" value="alpha/beta-Hydrolases"/>
    <property type="match status" value="1"/>
</dbReference>
<dbReference type="PANTHER" id="PTHR15394:SF3">
    <property type="entry name" value="SERINE HYDROLASE RBBP9"/>
    <property type="match status" value="1"/>
</dbReference>
<dbReference type="InterPro" id="IPR010662">
    <property type="entry name" value="RBBP9/YdeN"/>
</dbReference>
<dbReference type="KEGG" id="ant:Arnit_1592"/>
<dbReference type="STRING" id="572480.Arnit_1592"/>
<dbReference type="PANTHER" id="PTHR15394">
    <property type="entry name" value="SERINE HYDROLASE RBBP9"/>
    <property type="match status" value="1"/>
</dbReference>
<dbReference type="OrthoDB" id="9804993at2"/>
<evidence type="ECO:0000313" key="1">
    <source>
        <dbReference type="EMBL" id="ADG93246.1"/>
    </source>
</evidence>
<dbReference type="eggNOG" id="COG3545">
    <property type="taxonomic scope" value="Bacteria"/>
</dbReference>
<proteinExistence type="predicted"/>
<evidence type="ECO:0008006" key="3">
    <source>
        <dbReference type="Google" id="ProtNLM"/>
    </source>
</evidence>